<evidence type="ECO:0000313" key="2">
    <source>
        <dbReference type="Proteomes" id="UP001153321"/>
    </source>
</evidence>
<dbReference type="EMBL" id="LR824562">
    <property type="protein sequence ID" value="CAH1647340.1"/>
    <property type="molecule type" value="Genomic_DNA"/>
</dbReference>
<gene>
    <name evidence="1" type="ORF">SPLIT_LOCUS12691</name>
</gene>
<protein>
    <submittedName>
        <fullName evidence="1">Uncharacterized protein</fullName>
    </submittedName>
</protein>
<dbReference type="Proteomes" id="UP001153321">
    <property type="component" value="Chromosome Z"/>
</dbReference>
<organism evidence="1 2">
    <name type="scientific">Spodoptera littoralis</name>
    <name type="common">Egyptian cotton leafworm</name>
    <dbReference type="NCBI Taxonomy" id="7109"/>
    <lineage>
        <taxon>Eukaryota</taxon>
        <taxon>Metazoa</taxon>
        <taxon>Ecdysozoa</taxon>
        <taxon>Arthropoda</taxon>
        <taxon>Hexapoda</taxon>
        <taxon>Insecta</taxon>
        <taxon>Pterygota</taxon>
        <taxon>Neoptera</taxon>
        <taxon>Endopterygota</taxon>
        <taxon>Lepidoptera</taxon>
        <taxon>Glossata</taxon>
        <taxon>Ditrysia</taxon>
        <taxon>Noctuoidea</taxon>
        <taxon>Noctuidae</taxon>
        <taxon>Amphipyrinae</taxon>
        <taxon>Spodoptera</taxon>
    </lineage>
</organism>
<dbReference type="AlphaFoldDB" id="A0A9P0IGH9"/>
<accession>A0A9P0IGH9</accession>
<keyword evidence="2" id="KW-1185">Reference proteome</keyword>
<evidence type="ECO:0000313" key="1">
    <source>
        <dbReference type="EMBL" id="CAH1647340.1"/>
    </source>
</evidence>
<proteinExistence type="predicted"/>
<dbReference type="Gene3D" id="3.30.70.1820">
    <property type="entry name" value="L1 transposable element, RRM domain"/>
    <property type="match status" value="1"/>
</dbReference>
<sequence length="239" mass="27021">MEERLLARMNEINEQIKAAGPGKDTVAKIAKEFRVFRVLVYKILGTLRRQISECCKCSDEQETRHRRKDLVFMGIPKVKDEDCSKVVLEIINTRLQLNLPLSAIKASRRLGASTKDLPRPILVRFTTIGNKALVWRAKTGLRGSKISAREFLTRSRQELFVKARHHFGMRACWTQDGNIFLKTADGTKHKVKCSGDLSPLLSKYSKVVGVPKPAAGRGEASAVSLVDLFVFFFLHCFFK</sequence>
<name>A0A9P0IGH9_SPOLI</name>
<reference evidence="1" key="1">
    <citation type="submission" date="2022-02" db="EMBL/GenBank/DDBJ databases">
        <authorList>
            <person name="King R."/>
        </authorList>
    </citation>
    <scope>NUCLEOTIDE SEQUENCE</scope>
</reference>